<evidence type="ECO:0000259" key="9">
    <source>
        <dbReference type="Pfam" id="PF03469"/>
    </source>
</evidence>
<keyword evidence="13" id="KW-1185">Reference proteome</keyword>
<dbReference type="InterPro" id="IPR038588">
    <property type="entry name" value="XS_domain_sf"/>
</dbReference>
<keyword evidence="6" id="KW-0812">Transmembrane</keyword>
<feature type="domain" description="Disease resistance protein winged helix" evidence="11">
    <location>
        <begin position="414"/>
        <end position="481"/>
    </location>
</feature>
<accession>A0ABQ7ZBL5</accession>
<feature type="domain" description="Factor of DNA methylation 1-5/IDN2" evidence="9">
    <location>
        <begin position="1520"/>
        <end position="1670"/>
    </location>
</feature>
<dbReference type="Pfam" id="PF03468">
    <property type="entry name" value="XS"/>
    <property type="match status" value="1"/>
</dbReference>
<evidence type="ECO:0000259" key="7">
    <source>
        <dbReference type="Pfam" id="PF00931"/>
    </source>
</evidence>
<evidence type="ECO:0000256" key="4">
    <source>
        <dbReference type="ARBA" id="ARBA00023158"/>
    </source>
</evidence>
<dbReference type="Gene3D" id="1.10.8.430">
    <property type="entry name" value="Helical domain of apoptotic protease-activating factors"/>
    <property type="match status" value="1"/>
</dbReference>
<evidence type="ECO:0000256" key="6">
    <source>
        <dbReference type="SAM" id="Phobius"/>
    </source>
</evidence>
<dbReference type="EMBL" id="JAGKQM010000015">
    <property type="protein sequence ID" value="KAH0877607.1"/>
    <property type="molecule type" value="Genomic_DNA"/>
</dbReference>
<keyword evidence="2" id="KW-0611">Plant defense</keyword>
<dbReference type="InterPro" id="IPR005381">
    <property type="entry name" value="Znf-XS_domain"/>
</dbReference>
<evidence type="ECO:0000313" key="12">
    <source>
        <dbReference type="EMBL" id="KAH0877607.1"/>
    </source>
</evidence>
<feature type="transmembrane region" description="Helical" evidence="6">
    <location>
        <begin position="888"/>
        <end position="907"/>
    </location>
</feature>
<dbReference type="InterPro" id="IPR045177">
    <property type="entry name" value="FDM1-5/IDN2"/>
</dbReference>
<feature type="coiled-coil region" evidence="5">
    <location>
        <begin position="1326"/>
        <end position="1374"/>
    </location>
</feature>
<keyword evidence="4" id="KW-0943">RNA-mediated gene silencing</keyword>
<feature type="transmembrane region" description="Helical" evidence="6">
    <location>
        <begin position="927"/>
        <end position="944"/>
    </location>
</feature>
<dbReference type="Pfam" id="PF03469">
    <property type="entry name" value="XH"/>
    <property type="match status" value="1"/>
</dbReference>
<dbReference type="InterPro" id="IPR005380">
    <property type="entry name" value="XS_domain"/>
</dbReference>
<sequence length="1672" mass="189084">MGNCVSLDISCDQTLNHACGCLFGDGNYIHKMEANLKALEKAMQELEERRDDLLRRVVIEEDKGLQRLSQVQGWFSRVQCVGSQVNDLLEAKSTEAKRLCLFSYCSKKCITSCNYGKKVLNMLKEVEGLLAKGVFEVVAEKVPVPKVEKKHIQTTVGLDSMVEKAWNRLMKDDKRTLGLYGMGGVGKTTLLACINNRFFQVVNGFDVVMWVVVSKDLQNESVQEQILRRLCLDKEWKQETENERASRIKTILNRKKFVLLLDDLWSEIDLNKVGVPPPTGENGSKLVFTTRSKEVCKDMEIDDMMEVVCLSKNEAWELFQQKVGDNPIKSHHDVLPLARKIAEKYCGLPLALCVIGKAMASKETVQEWHHAINVLNSSSHEFPGMEEKILAILKFSYDSLKDEKVKMCFLYCSLFPEDYEIGKEKLIGYWIHEGFLDENRNEDGAKNQGYDIIGSLVHSHLLMHGVLTLTVKMHDVIREMALWIASKSKETFCARPGAHLGHIPKDIKWELVRKMSLMSNQIAEISCCAKCPKLSTLLLQNNKLVEISDLSRNFSLSGLPEEISNLGSLQYLNLSYTGLKSLPDGLKKLRRLIELNLEFTRELESVSGIATSVPNLQVLKLFCSRVCVDDILMKEIQLLEHLRILTATVEDVMILRSIQEVDRVIRSLCLSNMSAPVVVLNTIALGRLERFTIWNSKISEIKIECESNGTLQCPNSPGFKQLSAVHVVRLEGPRDLTWVMFAQSLKVLSVSGPSSIEEILNREKGMSIINAHPNIVVVPFEKLELLRASDLDELRSICWSPLDVPNLRQFYSQGCPNLPEANTECFRHVEREERLKPHLIEAKKMETTLFNDGGEDPWLAPDKFYHVIFCFTISLLFSTLASLSRYSFLRRHSIWIGSAFSLAAGAAKEAADQFGIFPSAGASARDAVADSVGVVIAALLLFLWKSRRSRPDPVPTLLYFTVELIPSFFLLAHLLINLSSDSSLLTLLSSSLLRRLKASRAFNAVLHIVKMAVSSDEESEISESEIDDYSETPYLLLQNGKYKVKVNGTLRCPFCSNKKKQDYKYKELMAHASGVSKGSASRSAKQKANHLALARYLQNELAGDAEPLPRPPPVPPQLNESEAKPGEVYVWPWMGIIISPLNETDDKEALLDPACWLKELSRFKPVEVHAFWVEQGLTVGVVAKFNSDWSGFASATELEKEFESIGCSKKEWMEKRGGDSVSKKAYGWCARAEDYHSEGPIGEYLSKEGKLRTVSDISQEKAQDRNSVLEQLSDIIAMTNEDLNKVQYSYNKTAMSLKRVLDEKKTLHEAYANETKKMQQMSILSIQKILNDKERLSNELEKKMQKLSEWSKALDKKEALTELERQKLDEEKKKVVSSPNDAMNISLQLASHEQKKADESVLRLVEEHKRQKEEALSKILQLETQLDTKQTLEMEIQELKGKLQVMKHLGDDDDEAVKQKMKEMNDELEDKKSELEGLEQMNSALMTKERQSNDEIQAARKKLIAGLTGLLGAETDIGVKRMGELDEKPFLNVCKKRFSEDEATVEAATLCSTWQENLKDSSWQPFKREGTGDKAKACSLSHCLLPLSELNMLEKPEVVDEDDEQLKKLKGEWGEEVHNAVKTALEEMNEYNASGRYTTSELWNFKVGRKATLKEVINFISNDIKTVKRKRT</sequence>
<protein>
    <recommendedName>
        <fullName evidence="14">Disease resistance protein</fullName>
    </recommendedName>
</protein>
<dbReference type="InterPro" id="IPR005379">
    <property type="entry name" value="FDM1-5/IDN2_XH"/>
</dbReference>
<dbReference type="Proteomes" id="UP000824890">
    <property type="component" value="Unassembled WGS sequence"/>
</dbReference>
<dbReference type="InterPro" id="IPR058922">
    <property type="entry name" value="WHD_DRP"/>
</dbReference>
<dbReference type="Gene3D" id="3.40.50.300">
    <property type="entry name" value="P-loop containing nucleotide triphosphate hydrolases"/>
    <property type="match status" value="1"/>
</dbReference>
<dbReference type="InterPro" id="IPR002182">
    <property type="entry name" value="NB-ARC"/>
</dbReference>
<evidence type="ECO:0000256" key="2">
    <source>
        <dbReference type="ARBA" id="ARBA00022821"/>
    </source>
</evidence>
<feature type="coiled-coil region" evidence="5">
    <location>
        <begin position="29"/>
        <end position="63"/>
    </location>
</feature>
<dbReference type="InterPro" id="IPR001611">
    <property type="entry name" value="Leu-rich_rpt"/>
</dbReference>
<dbReference type="InterPro" id="IPR032675">
    <property type="entry name" value="LRR_dom_sf"/>
</dbReference>
<dbReference type="SUPFAM" id="SSF52058">
    <property type="entry name" value="L domain-like"/>
    <property type="match status" value="1"/>
</dbReference>
<feature type="coiled-coil region" evidence="5">
    <location>
        <begin position="1405"/>
        <end position="1488"/>
    </location>
</feature>
<feature type="transmembrane region" description="Helical" evidence="6">
    <location>
        <begin position="956"/>
        <end position="976"/>
    </location>
</feature>
<feature type="domain" description="Zinc finger-XS" evidence="10">
    <location>
        <begin position="1052"/>
        <end position="1094"/>
    </location>
</feature>
<evidence type="ECO:0000256" key="3">
    <source>
        <dbReference type="ARBA" id="ARBA00023054"/>
    </source>
</evidence>
<dbReference type="Pfam" id="PF03470">
    <property type="entry name" value="zf-XS"/>
    <property type="match status" value="1"/>
</dbReference>
<keyword evidence="3 5" id="KW-0175">Coiled coil</keyword>
<dbReference type="PANTHER" id="PTHR21596">
    <property type="entry name" value="RIBONUCLEASE P SUBUNIT P38"/>
    <property type="match status" value="1"/>
</dbReference>
<dbReference type="InterPro" id="IPR027417">
    <property type="entry name" value="P-loop_NTPase"/>
</dbReference>
<name>A0ABQ7ZBL5_BRANA</name>
<evidence type="ECO:0000259" key="8">
    <source>
        <dbReference type="Pfam" id="PF03468"/>
    </source>
</evidence>
<evidence type="ECO:0000259" key="11">
    <source>
        <dbReference type="Pfam" id="PF23559"/>
    </source>
</evidence>
<feature type="domain" description="NB-ARC" evidence="7">
    <location>
        <begin position="159"/>
        <end position="327"/>
    </location>
</feature>
<dbReference type="SUPFAM" id="SSF52540">
    <property type="entry name" value="P-loop containing nucleoside triphosphate hydrolases"/>
    <property type="match status" value="1"/>
</dbReference>
<evidence type="ECO:0008006" key="14">
    <source>
        <dbReference type="Google" id="ProtNLM"/>
    </source>
</evidence>
<dbReference type="Gene3D" id="3.80.10.10">
    <property type="entry name" value="Ribonuclease Inhibitor"/>
    <property type="match status" value="1"/>
</dbReference>
<dbReference type="Pfam" id="PF23559">
    <property type="entry name" value="WHD_DRP"/>
    <property type="match status" value="1"/>
</dbReference>
<reference evidence="12 13" key="1">
    <citation type="submission" date="2021-05" db="EMBL/GenBank/DDBJ databases">
        <title>Genome Assembly of Synthetic Allotetraploid Brassica napus Reveals Homoeologous Exchanges between Subgenomes.</title>
        <authorList>
            <person name="Davis J.T."/>
        </authorList>
    </citation>
    <scope>NUCLEOTIDE SEQUENCE [LARGE SCALE GENOMIC DNA]</scope>
    <source>
        <strain evidence="13">cv. Da-Ae</strain>
        <tissue evidence="12">Seedling</tissue>
    </source>
</reference>
<dbReference type="InterPro" id="IPR036388">
    <property type="entry name" value="WH-like_DNA-bd_sf"/>
</dbReference>
<dbReference type="CDD" id="cd12266">
    <property type="entry name" value="RRM_like_XS"/>
    <property type="match status" value="1"/>
</dbReference>
<feature type="domain" description="XS" evidence="8">
    <location>
        <begin position="1127"/>
        <end position="1236"/>
    </location>
</feature>
<dbReference type="InterPro" id="IPR042197">
    <property type="entry name" value="Apaf_helical"/>
</dbReference>
<keyword evidence="6" id="KW-1133">Transmembrane helix</keyword>
<gene>
    <name evidence="12" type="ORF">HID58_065001</name>
</gene>
<dbReference type="Gene3D" id="1.10.10.10">
    <property type="entry name" value="Winged helix-like DNA-binding domain superfamily/Winged helix DNA-binding domain"/>
    <property type="match status" value="1"/>
</dbReference>
<evidence type="ECO:0000256" key="5">
    <source>
        <dbReference type="SAM" id="Coils"/>
    </source>
</evidence>
<dbReference type="PROSITE" id="PS51450">
    <property type="entry name" value="LRR"/>
    <property type="match status" value="1"/>
</dbReference>
<dbReference type="Pfam" id="PF00931">
    <property type="entry name" value="NB-ARC"/>
    <property type="match status" value="1"/>
</dbReference>
<comment type="caution">
    <text evidence="12">The sequence shown here is derived from an EMBL/GenBank/DDBJ whole genome shotgun (WGS) entry which is preliminary data.</text>
</comment>
<organism evidence="12 13">
    <name type="scientific">Brassica napus</name>
    <name type="common">Rape</name>
    <dbReference type="NCBI Taxonomy" id="3708"/>
    <lineage>
        <taxon>Eukaryota</taxon>
        <taxon>Viridiplantae</taxon>
        <taxon>Streptophyta</taxon>
        <taxon>Embryophyta</taxon>
        <taxon>Tracheophyta</taxon>
        <taxon>Spermatophyta</taxon>
        <taxon>Magnoliopsida</taxon>
        <taxon>eudicotyledons</taxon>
        <taxon>Gunneridae</taxon>
        <taxon>Pentapetalae</taxon>
        <taxon>rosids</taxon>
        <taxon>malvids</taxon>
        <taxon>Brassicales</taxon>
        <taxon>Brassicaceae</taxon>
        <taxon>Brassiceae</taxon>
        <taxon>Brassica</taxon>
    </lineage>
</organism>
<evidence type="ECO:0000313" key="13">
    <source>
        <dbReference type="Proteomes" id="UP000824890"/>
    </source>
</evidence>
<proteinExistence type="predicted"/>
<dbReference type="PRINTS" id="PR00364">
    <property type="entry name" value="DISEASERSIST"/>
</dbReference>
<evidence type="ECO:0000256" key="1">
    <source>
        <dbReference type="ARBA" id="ARBA00022737"/>
    </source>
</evidence>
<dbReference type="PANTHER" id="PTHR21596:SF3">
    <property type="entry name" value="FACTOR OF DNA METHYLATION 1-RELATED"/>
    <property type="match status" value="1"/>
</dbReference>
<keyword evidence="6" id="KW-0472">Membrane</keyword>
<feature type="transmembrane region" description="Helical" evidence="6">
    <location>
        <begin position="864"/>
        <end position="881"/>
    </location>
</feature>
<evidence type="ECO:0000259" key="10">
    <source>
        <dbReference type="Pfam" id="PF03470"/>
    </source>
</evidence>
<dbReference type="Gene3D" id="3.30.70.2890">
    <property type="entry name" value="XS domain"/>
    <property type="match status" value="1"/>
</dbReference>
<keyword evidence="1" id="KW-0677">Repeat</keyword>